<feature type="repeat" description="TPR" evidence="3">
    <location>
        <begin position="170"/>
        <end position="203"/>
    </location>
</feature>
<dbReference type="InterPro" id="IPR050498">
    <property type="entry name" value="Ycf3"/>
</dbReference>
<protein>
    <submittedName>
        <fullName evidence="5">Uncharacterized protein</fullName>
    </submittedName>
</protein>
<dbReference type="EMBL" id="CP019948">
    <property type="protein sequence ID" value="ARN81928.1"/>
    <property type="molecule type" value="Genomic_DNA"/>
</dbReference>
<dbReference type="KEGG" id="mbry:B1812_13480"/>
<accession>A0A1W6MWE8</accession>
<evidence type="ECO:0000256" key="4">
    <source>
        <dbReference type="SAM" id="MobiDB-lite"/>
    </source>
</evidence>
<proteinExistence type="predicted"/>
<dbReference type="RefSeq" id="WP_085772043.1">
    <property type="nucleotide sequence ID" value="NZ_AP027149.1"/>
</dbReference>
<evidence type="ECO:0000256" key="3">
    <source>
        <dbReference type="PROSITE-ProRule" id="PRU00339"/>
    </source>
</evidence>
<evidence type="ECO:0000256" key="1">
    <source>
        <dbReference type="ARBA" id="ARBA00022737"/>
    </source>
</evidence>
<keyword evidence="2 3" id="KW-0802">TPR repeat</keyword>
<feature type="compositionally biased region" description="Low complexity" evidence="4">
    <location>
        <begin position="121"/>
        <end position="137"/>
    </location>
</feature>
<sequence length="304" mass="32009">MAREKPPLIRPPTPLWVKGAWTVAAALIAVFIWAKTRPPEAPVCDADIVKSNLNDLVNAAANETALEARAFRTLSSTSKEKSCAAAVSNSKGVEIPIEYSVTIEDRAPKVEITSGEDRLAPQEADPPAQAEAPKPAAEAENCRAGAEAEARIADCGKIIDDKDKSAEARMEALTLRGQALSEGKDWDKALADFTAAMALQPKDGANLAQQSPIYVARAEAYLGKGDHKKALADFSAAVRTDPSNGAAYLGRACEWVAAGALAKAESDLKTAATLAKDPTDSACSAAFDALRAKSKTAAAPRRKR</sequence>
<evidence type="ECO:0000313" key="5">
    <source>
        <dbReference type="EMBL" id="ARN81928.1"/>
    </source>
</evidence>
<dbReference type="InterPro" id="IPR019734">
    <property type="entry name" value="TPR_rpt"/>
</dbReference>
<dbReference type="PROSITE" id="PS50005">
    <property type="entry name" value="TPR"/>
    <property type="match status" value="2"/>
</dbReference>
<dbReference type="Gene3D" id="1.25.40.10">
    <property type="entry name" value="Tetratricopeptide repeat domain"/>
    <property type="match status" value="2"/>
</dbReference>
<dbReference type="InterPro" id="IPR011990">
    <property type="entry name" value="TPR-like_helical_dom_sf"/>
</dbReference>
<name>A0A1W6MWE8_9HYPH</name>
<feature type="region of interest" description="Disordered" evidence="4">
    <location>
        <begin position="116"/>
        <end position="137"/>
    </location>
</feature>
<dbReference type="AlphaFoldDB" id="A0A1W6MWE8"/>
<dbReference type="Pfam" id="PF13181">
    <property type="entry name" value="TPR_8"/>
    <property type="match status" value="1"/>
</dbReference>
<dbReference type="SMART" id="SM00028">
    <property type="entry name" value="TPR"/>
    <property type="match status" value="3"/>
</dbReference>
<gene>
    <name evidence="5" type="ORF">B1812_13480</name>
</gene>
<evidence type="ECO:0000313" key="6">
    <source>
        <dbReference type="Proteomes" id="UP000193978"/>
    </source>
</evidence>
<reference evidence="5 6" key="1">
    <citation type="submission" date="2017-02" db="EMBL/GenBank/DDBJ databases">
        <authorList>
            <person name="Peterson S.W."/>
        </authorList>
    </citation>
    <scope>NUCLEOTIDE SEQUENCE [LARGE SCALE GENOMIC DNA]</scope>
    <source>
        <strain evidence="5 6">S285</strain>
    </source>
</reference>
<dbReference type="Proteomes" id="UP000193978">
    <property type="component" value="Chromosome"/>
</dbReference>
<dbReference type="STRING" id="655015.B1812_13480"/>
<keyword evidence="1" id="KW-0677">Repeat</keyword>
<feature type="repeat" description="TPR" evidence="3">
    <location>
        <begin position="211"/>
        <end position="244"/>
    </location>
</feature>
<dbReference type="PANTHER" id="PTHR44858:SF1">
    <property type="entry name" value="UDP-N-ACETYLGLUCOSAMINE--PEPTIDE N-ACETYLGLUCOSAMINYLTRANSFERASE SPINDLY-RELATED"/>
    <property type="match status" value="1"/>
</dbReference>
<dbReference type="SUPFAM" id="SSF48452">
    <property type="entry name" value="TPR-like"/>
    <property type="match status" value="1"/>
</dbReference>
<organism evidence="5 6">
    <name type="scientific">Methylocystis bryophila</name>
    <dbReference type="NCBI Taxonomy" id="655015"/>
    <lineage>
        <taxon>Bacteria</taxon>
        <taxon>Pseudomonadati</taxon>
        <taxon>Pseudomonadota</taxon>
        <taxon>Alphaproteobacteria</taxon>
        <taxon>Hyphomicrobiales</taxon>
        <taxon>Methylocystaceae</taxon>
        <taxon>Methylocystis</taxon>
    </lineage>
</organism>
<evidence type="ECO:0000256" key="2">
    <source>
        <dbReference type="ARBA" id="ARBA00022803"/>
    </source>
</evidence>
<dbReference type="PANTHER" id="PTHR44858">
    <property type="entry name" value="TETRATRICOPEPTIDE REPEAT PROTEIN 6"/>
    <property type="match status" value="1"/>
</dbReference>
<dbReference type="OrthoDB" id="9814069at2"/>
<keyword evidence="6" id="KW-1185">Reference proteome</keyword>